<comment type="similarity">
    <text evidence="2">Belongs to the cation diffusion facilitator (CDF) transporter (TC 2.A.4) family. SLC30A subfamily.</text>
</comment>
<evidence type="ECO:0000256" key="6">
    <source>
        <dbReference type="ARBA" id="ARBA00022989"/>
    </source>
</evidence>
<keyword evidence="5" id="KW-0406">Ion transport</keyword>
<keyword evidence="4" id="KW-0862">Zinc</keyword>
<dbReference type="eggNOG" id="COG1230">
    <property type="taxonomic scope" value="Bacteria"/>
</dbReference>
<dbReference type="HOGENOM" id="CLU_1747356_0_0_6"/>
<keyword evidence="3 8" id="KW-0812">Transmembrane</keyword>
<feature type="transmembrane region" description="Helical" evidence="8">
    <location>
        <begin position="89"/>
        <end position="112"/>
    </location>
</feature>
<evidence type="ECO:0000256" key="1">
    <source>
        <dbReference type="ARBA" id="ARBA00004141"/>
    </source>
</evidence>
<dbReference type="NCBIfam" id="TIGR01297">
    <property type="entry name" value="CDF"/>
    <property type="match status" value="1"/>
</dbReference>
<accession>W0B6A0</accession>
<reference evidence="10 11" key="1">
    <citation type="journal article" date="2013" name="Int. J. Med. Microbiol.">
        <title>Legionella oakridgensis ATCC 33761 genome sequence and phenotypic characterization reveals its replication capacity in amoebae.</title>
        <authorList>
            <person name="Brzuszkiewicz E."/>
            <person name="Schulz T."/>
            <person name="Rydzewski K."/>
            <person name="Daniel R."/>
            <person name="Gillmaier N."/>
            <person name="Dittmann C."/>
            <person name="Holland G."/>
            <person name="Schunder E."/>
            <person name="Lautner M."/>
            <person name="Eisenreich W."/>
            <person name="Luck C."/>
            <person name="Heuner K."/>
        </authorList>
    </citation>
    <scope>NUCLEOTIDE SEQUENCE [LARGE SCALE GENOMIC DNA]</scope>
    <source>
        <strain>OR-10</strain>
        <strain evidence="11">ATCC 33761</strain>
    </source>
</reference>
<comment type="subcellular location">
    <subcellularLocation>
        <location evidence="1">Membrane</location>
        <topology evidence="1">Multi-pass membrane protein</topology>
    </subcellularLocation>
</comment>
<dbReference type="InterPro" id="IPR002524">
    <property type="entry name" value="Cation_efflux"/>
</dbReference>
<proteinExistence type="inferred from homology"/>
<dbReference type="InterPro" id="IPR027469">
    <property type="entry name" value="Cation_efflux_TMD_sf"/>
</dbReference>
<sequence length="149" mass="16723">MVVFHQHEDGHQHTAPAFNTAFIIAIAANGLFVLIQIIFAYVTHSTSLLADAIHNLGDVLSLILAWVASNLLKRLPTQKSTYGMKKTTILASFANGVLLIFTCGIIATEAMYKFFPLQTFRPSVLWWLPELVLSLMEQRQHCFYGARMI</sequence>
<dbReference type="PANTHER" id="PTHR45820:SF4">
    <property type="entry name" value="ZINC TRANSPORTER 63C, ISOFORM F"/>
    <property type="match status" value="1"/>
</dbReference>
<dbReference type="EMBL" id="CP004006">
    <property type="protein sequence ID" value="AHE66058.1"/>
    <property type="molecule type" value="Genomic_DNA"/>
</dbReference>
<dbReference type="KEGG" id="lok:Loa_00487"/>
<dbReference type="AlphaFoldDB" id="W0B6A0"/>
<feature type="transmembrane region" description="Helical" evidence="8">
    <location>
        <begin position="48"/>
        <end position="68"/>
    </location>
</feature>
<dbReference type="PATRIC" id="fig|1268635.3.peg.474"/>
<dbReference type="Gene3D" id="1.20.1510.10">
    <property type="entry name" value="Cation efflux protein transmembrane domain"/>
    <property type="match status" value="1"/>
</dbReference>
<evidence type="ECO:0000256" key="2">
    <source>
        <dbReference type="ARBA" id="ARBA00008873"/>
    </source>
</evidence>
<dbReference type="STRING" id="1268635.Loa_00487"/>
<evidence type="ECO:0000256" key="4">
    <source>
        <dbReference type="ARBA" id="ARBA00022833"/>
    </source>
</evidence>
<keyword evidence="7 8" id="KW-0472">Membrane</keyword>
<keyword evidence="5" id="KW-0813">Transport</keyword>
<dbReference type="Proteomes" id="UP000018838">
    <property type="component" value="Chromosome"/>
</dbReference>
<protein>
    <submittedName>
        <fullName evidence="10">Cation diffusion facilitator family transporter</fullName>
    </submittedName>
</protein>
<evidence type="ECO:0000313" key="10">
    <source>
        <dbReference type="EMBL" id="AHE66058.1"/>
    </source>
</evidence>
<evidence type="ECO:0000256" key="5">
    <source>
        <dbReference type="ARBA" id="ARBA00022906"/>
    </source>
</evidence>
<dbReference type="GO" id="GO:0016020">
    <property type="term" value="C:membrane"/>
    <property type="evidence" value="ECO:0007669"/>
    <property type="project" value="UniProtKB-SubCell"/>
</dbReference>
<feature type="domain" description="Cation efflux protein transmembrane" evidence="9">
    <location>
        <begin position="23"/>
        <end position="125"/>
    </location>
</feature>
<dbReference type="Pfam" id="PF01545">
    <property type="entry name" value="Cation_efflux"/>
    <property type="match status" value="1"/>
</dbReference>
<evidence type="ECO:0000256" key="7">
    <source>
        <dbReference type="ARBA" id="ARBA00023136"/>
    </source>
</evidence>
<evidence type="ECO:0000256" key="3">
    <source>
        <dbReference type="ARBA" id="ARBA00022692"/>
    </source>
</evidence>
<keyword evidence="6 8" id="KW-1133">Transmembrane helix</keyword>
<organism evidence="10 11">
    <name type="scientific">Legionella oakridgensis ATCC 33761 = DSM 21215</name>
    <dbReference type="NCBI Taxonomy" id="1268635"/>
    <lineage>
        <taxon>Bacteria</taxon>
        <taxon>Pseudomonadati</taxon>
        <taxon>Pseudomonadota</taxon>
        <taxon>Gammaproteobacteria</taxon>
        <taxon>Legionellales</taxon>
        <taxon>Legionellaceae</taxon>
        <taxon>Legionella</taxon>
    </lineage>
</organism>
<keyword evidence="5" id="KW-0864">Zinc transport</keyword>
<evidence type="ECO:0000256" key="8">
    <source>
        <dbReference type="SAM" id="Phobius"/>
    </source>
</evidence>
<dbReference type="InterPro" id="IPR058533">
    <property type="entry name" value="Cation_efflux_TM"/>
</dbReference>
<keyword evidence="11" id="KW-1185">Reference proteome</keyword>
<dbReference type="PANTHER" id="PTHR45820">
    <property type="entry name" value="FI23527P1"/>
    <property type="match status" value="1"/>
</dbReference>
<name>W0B6A0_9GAMM</name>
<feature type="transmembrane region" description="Helical" evidence="8">
    <location>
        <begin position="21"/>
        <end position="42"/>
    </location>
</feature>
<evidence type="ECO:0000313" key="11">
    <source>
        <dbReference type="Proteomes" id="UP000018838"/>
    </source>
</evidence>
<gene>
    <name evidence="10" type="ORF">Loa_00487</name>
</gene>
<dbReference type="SUPFAM" id="SSF161111">
    <property type="entry name" value="Cation efflux protein transmembrane domain-like"/>
    <property type="match status" value="1"/>
</dbReference>
<dbReference type="GO" id="GO:0005385">
    <property type="term" value="F:zinc ion transmembrane transporter activity"/>
    <property type="evidence" value="ECO:0007669"/>
    <property type="project" value="TreeGrafter"/>
</dbReference>
<evidence type="ECO:0000259" key="9">
    <source>
        <dbReference type="Pfam" id="PF01545"/>
    </source>
</evidence>
<dbReference type="GO" id="GO:0006882">
    <property type="term" value="P:intracellular zinc ion homeostasis"/>
    <property type="evidence" value="ECO:0007669"/>
    <property type="project" value="TreeGrafter"/>
</dbReference>